<dbReference type="PROSITE" id="PS00802">
    <property type="entry name" value="TRANSKETOLASE_2"/>
    <property type="match status" value="1"/>
</dbReference>
<dbReference type="InterPro" id="IPR020826">
    <property type="entry name" value="Transketolase_BS"/>
</dbReference>
<evidence type="ECO:0000256" key="2">
    <source>
        <dbReference type="ARBA" id="ARBA00007131"/>
    </source>
</evidence>
<sequence length="317" mass="33980">MNRYSFTEKKDTRSGFGAGLMLAAKEMPQVVALAADLTGSVKMDAFAKAYPERFFQVGIAEANMISIAAGMAVAGKIPFTGTFAEFATGRVYDQIRQSVAYSQANVKIYAPHSGLTVGEDGATHQALEDMGMIRMMPGMTVVHPCDYNQAVQATLAVARYKGPVYLRCGRPAVPNFTPADQVFEIGKGYVLQEGSDLTIIAIGHLVWPALEAAAALEEKGIHAEVINMPTLKPLDTACVLASVRKTGRVLTCEEHQLNGGLGDAVANFLVRNYPVPMEMVGVDDRFGQSGTPQDLLDHYGLNVPGIVAKAEALLARK</sequence>
<dbReference type="FunFam" id="3.40.50.970:FF:000129">
    <property type="entry name" value="Transketolase"/>
    <property type="match status" value="1"/>
</dbReference>
<evidence type="ECO:0000259" key="5">
    <source>
        <dbReference type="SMART" id="SM00861"/>
    </source>
</evidence>
<evidence type="ECO:0000256" key="4">
    <source>
        <dbReference type="ARBA" id="ARBA00023052"/>
    </source>
</evidence>
<dbReference type="PANTHER" id="PTHR43825:SF1">
    <property type="entry name" value="TRANSKETOLASE-LIKE PYRIMIDINE-BINDING DOMAIN-CONTAINING PROTEIN"/>
    <property type="match status" value="1"/>
</dbReference>
<keyword evidence="3" id="KW-0808">Transferase</keyword>
<reference evidence="6" key="2">
    <citation type="journal article" date="2021" name="PeerJ">
        <title>Extensive microbial diversity within the chicken gut microbiome revealed by metagenomics and culture.</title>
        <authorList>
            <person name="Gilroy R."/>
            <person name="Ravi A."/>
            <person name="Getino M."/>
            <person name="Pursley I."/>
            <person name="Horton D.L."/>
            <person name="Alikhan N.F."/>
            <person name="Baker D."/>
            <person name="Gharbi K."/>
            <person name="Hall N."/>
            <person name="Watson M."/>
            <person name="Adriaenssens E.M."/>
            <person name="Foster-Nyarko E."/>
            <person name="Jarju S."/>
            <person name="Secka A."/>
            <person name="Antonio M."/>
            <person name="Oren A."/>
            <person name="Chaudhuri R.R."/>
            <person name="La Ragione R."/>
            <person name="Hildebrand F."/>
            <person name="Pallen M.J."/>
        </authorList>
    </citation>
    <scope>NUCLEOTIDE SEQUENCE</scope>
    <source>
        <strain evidence="6">2889</strain>
    </source>
</reference>
<comment type="similarity">
    <text evidence="2">Belongs to the transketolase family.</text>
</comment>
<accession>A0A9D9DSP0</accession>
<dbReference type="Pfam" id="PF02779">
    <property type="entry name" value="Transket_pyr"/>
    <property type="match status" value="1"/>
</dbReference>
<dbReference type="CDD" id="cd07033">
    <property type="entry name" value="TPP_PYR_DXS_TK_like"/>
    <property type="match status" value="1"/>
</dbReference>
<keyword evidence="4" id="KW-0786">Thiamine pyrophosphate</keyword>
<evidence type="ECO:0000256" key="1">
    <source>
        <dbReference type="ARBA" id="ARBA00001964"/>
    </source>
</evidence>
<protein>
    <submittedName>
        <fullName evidence="6">Transketolase family protein</fullName>
    </submittedName>
</protein>
<dbReference type="Gene3D" id="3.40.50.970">
    <property type="match status" value="1"/>
</dbReference>
<organism evidence="6 7">
    <name type="scientific">Candidatus Pullibacteroides excrementavium</name>
    <dbReference type="NCBI Taxonomy" id="2840905"/>
    <lineage>
        <taxon>Bacteria</taxon>
        <taxon>Pseudomonadati</taxon>
        <taxon>Bacteroidota</taxon>
        <taxon>Bacteroidia</taxon>
        <taxon>Bacteroidales</taxon>
        <taxon>Candidatus Pullibacteroides</taxon>
    </lineage>
</organism>
<dbReference type="GO" id="GO:0016740">
    <property type="term" value="F:transferase activity"/>
    <property type="evidence" value="ECO:0007669"/>
    <property type="project" value="UniProtKB-KW"/>
</dbReference>
<dbReference type="InterPro" id="IPR033248">
    <property type="entry name" value="Transketolase_C"/>
</dbReference>
<dbReference type="SUPFAM" id="SSF52518">
    <property type="entry name" value="Thiamin diphosphate-binding fold (THDP-binding)"/>
    <property type="match status" value="1"/>
</dbReference>
<evidence type="ECO:0000313" key="6">
    <source>
        <dbReference type="EMBL" id="MBO8432477.1"/>
    </source>
</evidence>
<dbReference type="Pfam" id="PF02780">
    <property type="entry name" value="Transketolase_C"/>
    <property type="match status" value="1"/>
</dbReference>
<dbReference type="Gene3D" id="3.40.50.920">
    <property type="match status" value="1"/>
</dbReference>
<dbReference type="EMBL" id="JADIMZ010000062">
    <property type="protein sequence ID" value="MBO8432477.1"/>
    <property type="molecule type" value="Genomic_DNA"/>
</dbReference>
<name>A0A9D9DSP0_9BACT</name>
<comment type="cofactor">
    <cofactor evidence="1">
        <name>thiamine diphosphate</name>
        <dbReference type="ChEBI" id="CHEBI:58937"/>
    </cofactor>
</comment>
<evidence type="ECO:0000256" key="3">
    <source>
        <dbReference type="ARBA" id="ARBA00022679"/>
    </source>
</evidence>
<dbReference type="AlphaFoldDB" id="A0A9D9DSP0"/>
<feature type="domain" description="Transketolase-like pyrimidine-binding" evidence="5">
    <location>
        <begin position="10"/>
        <end position="175"/>
    </location>
</feature>
<evidence type="ECO:0000313" key="7">
    <source>
        <dbReference type="Proteomes" id="UP000823612"/>
    </source>
</evidence>
<proteinExistence type="inferred from homology"/>
<dbReference type="SMART" id="SM00861">
    <property type="entry name" value="Transket_pyr"/>
    <property type="match status" value="1"/>
</dbReference>
<dbReference type="InterPro" id="IPR051157">
    <property type="entry name" value="PDH/Transketolase"/>
</dbReference>
<dbReference type="Proteomes" id="UP000823612">
    <property type="component" value="Unassembled WGS sequence"/>
</dbReference>
<comment type="caution">
    <text evidence="6">The sequence shown here is derived from an EMBL/GenBank/DDBJ whole genome shotgun (WGS) entry which is preliminary data.</text>
</comment>
<dbReference type="InterPro" id="IPR005475">
    <property type="entry name" value="Transketolase-like_Pyr-bd"/>
</dbReference>
<dbReference type="InterPro" id="IPR009014">
    <property type="entry name" value="Transketo_C/PFOR_II"/>
</dbReference>
<dbReference type="InterPro" id="IPR029061">
    <property type="entry name" value="THDP-binding"/>
</dbReference>
<reference evidence="6" key="1">
    <citation type="submission" date="2020-10" db="EMBL/GenBank/DDBJ databases">
        <authorList>
            <person name="Gilroy R."/>
        </authorList>
    </citation>
    <scope>NUCLEOTIDE SEQUENCE</scope>
    <source>
        <strain evidence="6">2889</strain>
    </source>
</reference>
<dbReference type="PANTHER" id="PTHR43825">
    <property type="entry name" value="PYRUVATE DEHYDROGENASE E1 COMPONENT"/>
    <property type="match status" value="1"/>
</dbReference>
<gene>
    <name evidence="6" type="ORF">IAB08_04185</name>
</gene>
<dbReference type="SUPFAM" id="SSF52922">
    <property type="entry name" value="TK C-terminal domain-like"/>
    <property type="match status" value="1"/>
</dbReference>